<comment type="caution">
    <text evidence="2">The sequence shown here is derived from an EMBL/GenBank/DDBJ whole genome shotgun (WGS) entry which is preliminary data.</text>
</comment>
<dbReference type="RefSeq" id="WP_192903018.1">
    <property type="nucleotide sequence ID" value="NZ_QFFZ01000077.1"/>
</dbReference>
<dbReference type="Pfam" id="PF07454">
    <property type="entry name" value="SpoIIP"/>
    <property type="match status" value="1"/>
</dbReference>
<dbReference type="SUPFAM" id="SSF53187">
    <property type="entry name" value="Zn-dependent exopeptidases"/>
    <property type="match status" value="1"/>
</dbReference>
<accession>A0A4Y7RJ80</accession>
<keyword evidence="1" id="KW-0812">Transmembrane</keyword>
<dbReference type="EMBL" id="QFFZ01000077">
    <property type="protein sequence ID" value="TEB08779.1"/>
    <property type="molecule type" value="Genomic_DNA"/>
</dbReference>
<feature type="transmembrane region" description="Helical" evidence="1">
    <location>
        <begin position="20"/>
        <end position="42"/>
    </location>
</feature>
<proteinExistence type="predicted"/>
<dbReference type="InterPro" id="IPR010897">
    <property type="entry name" value="Spore_II_P"/>
</dbReference>
<dbReference type="NCBIfam" id="TIGR02867">
    <property type="entry name" value="spore_II_P"/>
    <property type="match status" value="1"/>
</dbReference>
<keyword evidence="1" id="KW-0472">Membrane</keyword>
<organism evidence="2 3">
    <name type="scientific">Pelotomaculum propionicicum</name>
    <dbReference type="NCBI Taxonomy" id="258475"/>
    <lineage>
        <taxon>Bacteria</taxon>
        <taxon>Bacillati</taxon>
        <taxon>Bacillota</taxon>
        <taxon>Clostridia</taxon>
        <taxon>Eubacteriales</taxon>
        <taxon>Desulfotomaculaceae</taxon>
        <taxon>Pelotomaculum</taxon>
    </lineage>
</organism>
<evidence type="ECO:0008006" key="4">
    <source>
        <dbReference type="Google" id="ProtNLM"/>
    </source>
</evidence>
<gene>
    <name evidence="2" type="ORF">Pmgp_03627</name>
</gene>
<sequence>MYSAPISRYGRRGKVCPRRFGIALGLIVLTVFLVIKTAPAFLARPSLPNVLRDIYSKILTACRMEPEKALKSAIPILRWSSFEGDSDSPSLAQALLYLTGTAGRVNLLSPAAVLQSQIPLLTAVDWPDAMPASGSSYAAPAGTTAVPPSERLVGIYNTHTGETYSLTDGVERLDGRRGGVVTVAAAFQETLEKNYNIKVARSDRVHDLSYNSSYLESEKTARQLLADNPNAWAVFDIHRDSGKTREQSVVSINGENVAPILFIVGSDARRSFPAWRQNYAFASELSGRLNEKYPGLSLGVRVKDGLYNQFLHPHAVLLEVGTSKNSTEEAVRSARLLADVVAGMINGEEQKN</sequence>
<dbReference type="Proteomes" id="UP000297597">
    <property type="component" value="Unassembled WGS sequence"/>
</dbReference>
<name>A0A4Y7RJ80_9FIRM</name>
<dbReference type="AlphaFoldDB" id="A0A4Y7RJ80"/>
<reference evidence="2 3" key="1">
    <citation type="journal article" date="2018" name="Environ. Microbiol.">
        <title>Novel energy conservation strategies and behaviour of Pelotomaculum schinkii driving syntrophic propionate catabolism.</title>
        <authorList>
            <person name="Hidalgo-Ahumada C.A.P."/>
            <person name="Nobu M.K."/>
            <person name="Narihiro T."/>
            <person name="Tamaki H."/>
            <person name="Liu W.T."/>
            <person name="Kamagata Y."/>
            <person name="Stams A.J.M."/>
            <person name="Imachi H."/>
            <person name="Sousa D.Z."/>
        </authorList>
    </citation>
    <scope>NUCLEOTIDE SEQUENCE [LARGE SCALE GENOMIC DNA]</scope>
    <source>
        <strain evidence="2 3">MGP</strain>
    </source>
</reference>
<evidence type="ECO:0000313" key="2">
    <source>
        <dbReference type="EMBL" id="TEB08779.1"/>
    </source>
</evidence>
<evidence type="ECO:0000313" key="3">
    <source>
        <dbReference type="Proteomes" id="UP000297597"/>
    </source>
</evidence>
<protein>
    <recommendedName>
        <fullName evidence="4">Stage II sporulation protein P</fullName>
    </recommendedName>
</protein>
<keyword evidence="3" id="KW-1185">Reference proteome</keyword>
<evidence type="ECO:0000256" key="1">
    <source>
        <dbReference type="SAM" id="Phobius"/>
    </source>
</evidence>
<keyword evidence="1" id="KW-1133">Transmembrane helix</keyword>